<dbReference type="OrthoDB" id="4364at2759"/>
<reference evidence="8" key="1">
    <citation type="submission" date="2013-11" db="EMBL/GenBank/DDBJ databases">
        <title>Genome sequence of the fusiform rust pathogen reveals effectors for host alternation and coevolution with pine.</title>
        <authorList>
            <consortium name="DOE Joint Genome Institute"/>
            <person name="Smith K."/>
            <person name="Pendleton A."/>
            <person name="Kubisiak T."/>
            <person name="Anderson C."/>
            <person name="Salamov A."/>
            <person name="Aerts A."/>
            <person name="Riley R."/>
            <person name="Clum A."/>
            <person name="Lindquist E."/>
            <person name="Ence D."/>
            <person name="Campbell M."/>
            <person name="Kronenberg Z."/>
            <person name="Feau N."/>
            <person name="Dhillon B."/>
            <person name="Hamelin R."/>
            <person name="Burleigh J."/>
            <person name="Smith J."/>
            <person name="Yandell M."/>
            <person name="Nelson C."/>
            <person name="Grigoriev I."/>
            <person name="Davis J."/>
        </authorList>
    </citation>
    <scope>NUCLEOTIDE SEQUENCE</scope>
    <source>
        <strain evidence="8">G11</strain>
    </source>
</reference>
<organism evidence="8 9">
    <name type="scientific">Cronartium quercuum f. sp. fusiforme G11</name>
    <dbReference type="NCBI Taxonomy" id="708437"/>
    <lineage>
        <taxon>Eukaryota</taxon>
        <taxon>Fungi</taxon>
        <taxon>Dikarya</taxon>
        <taxon>Basidiomycota</taxon>
        <taxon>Pucciniomycotina</taxon>
        <taxon>Pucciniomycetes</taxon>
        <taxon>Pucciniales</taxon>
        <taxon>Coleosporiaceae</taxon>
        <taxon>Cronartium</taxon>
    </lineage>
</organism>
<keyword evidence="9" id="KW-1185">Reference proteome</keyword>
<keyword evidence="3" id="KW-0410">Iron transport</keyword>
<keyword evidence="3" id="KW-0408">Iron</keyword>
<comment type="similarity">
    <text evidence="2">Belongs to the oxidase-dependent Fe transporter (OFeT) (TC 9.A.10.1) family.</text>
</comment>
<proteinExistence type="inferred from homology"/>
<evidence type="ECO:0000256" key="4">
    <source>
        <dbReference type="ARBA" id="ARBA00022692"/>
    </source>
</evidence>
<keyword evidence="5 7" id="KW-1133">Transmembrane helix</keyword>
<name>A0A9P6NEG0_9BASI</name>
<feature type="transmembrane region" description="Helical" evidence="7">
    <location>
        <begin position="106"/>
        <end position="130"/>
    </location>
</feature>
<keyword evidence="6 7" id="KW-0472">Membrane</keyword>
<evidence type="ECO:0000256" key="5">
    <source>
        <dbReference type="ARBA" id="ARBA00022989"/>
    </source>
</evidence>
<feature type="transmembrane region" description="Helical" evidence="7">
    <location>
        <begin position="226"/>
        <end position="247"/>
    </location>
</feature>
<feature type="transmembrane region" description="Helical" evidence="7">
    <location>
        <begin position="142"/>
        <end position="163"/>
    </location>
</feature>
<evidence type="ECO:0000313" key="8">
    <source>
        <dbReference type="EMBL" id="KAG0144448.1"/>
    </source>
</evidence>
<keyword evidence="4 7" id="KW-0812">Transmembrane</keyword>
<evidence type="ECO:0000256" key="1">
    <source>
        <dbReference type="ARBA" id="ARBA00004141"/>
    </source>
</evidence>
<dbReference type="AlphaFoldDB" id="A0A9P6NEG0"/>
<dbReference type="GO" id="GO:0033573">
    <property type="term" value="C:high-affinity iron permease complex"/>
    <property type="evidence" value="ECO:0007669"/>
    <property type="project" value="InterPro"/>
</dbReference>
<feature type="transmembrane region" description="Helical" evidence="7">
    <location>
        <begin position="373"/>
        <end position="393"/>
    </location>
</feature>
<evidence type="ECO:0008006" key="10">
    <source>
        <dbReference type="Google" id="ProtNLM"/>
    </source>
</evidence>
<dbReference type="EMBL" id="MU167295">
    <property type="protein sequence ID" value="KAG0144448.1"/>
    <property type="molecule type" value="Genomic_DNA"/>
</dbReference>
<evidence type="ECO:0000313" key="9">
    <source>
        <dbReference type="Proteomes" id="UP000886653"/>
    </source>
</evidence>
<feature type="transmembrane region" description="Helical" evidence="7">
    <location>
        <begin position="285"/>
        <end position="306"/>
    </location>
</feature>
<evidence type="ECO:0000256" key="6">
    <source>
        <dbReference type="ARBA" id="ARBA00023136"/>
    </source>
</evidence>
<dbReference type="GO" id="GO:0015093">
    <property type="term" value="F:ferrous iron transmembrane transporter activity"/>
    <property type="evidence" value="ECO:0007669"/>
    <property type="project" value="TreeGrafter"/>
</dbReference>
<feature type="transmembrane region" description="Helical" evidence="7">
    <location>
        <begin position="6"/>
        <end position="32"/>
    </location>
</feature>
<dbReference type="Pfam" id="PF03239">
    <property type="entry name" value="FTR1"/>
    <property type="match status" value="1"/>
</dbReference>
<accession>A0A9P6NEG0</accession>
<comment type="caution">
    <text evidence="8">The sequence shown here is derived from an EMBL/GenBank/DDBJ whole genome shotgun (WGS) entry which is preliminary data.</text>
</comment>
<protein>
    <recommendedName>
        <fullName evidence="10">Iron permease FTR1</fullName>
    </recommendedName>
</protein>
<keyword evidence="3" id="KW-0406">Ion transport</keyword>
<dbReference type="InterPro" id="IPR004923">
    <property type="entry name" value="FTR1/Fip1/EfeU"/>
</dbReference>
<evidence type="ECO:0000256" key="7">
    <source>
        <dbReference type="SAM" id="Phobius"/>
    </source>
</evidence>
<feature type="transmembrane region" description="Helical" evidence="7">
    <location>
        <begin position="259"/>
        <end position="278"/>
    </location>
</feature>
<dbReference type="Proteomes" id="UP000886653">
    <property type="component" value="Unassembled WGS sequence"/>
</dbReference>
<dbReference type="PANTHER" id="PTHR31632:SF2">
    <property type="entry name" value="PLASMA MEMBRANE IRON PERMEASE"/>
    <property type="match status" value="1"/>
</dbReference>
<sequence>MTKDLFSVPIFLICFREVLEAAIILSVLLALVEQIVKQKPPQKSKIDFNESGPSTTSKQQTLEGRAMNDVSLRGTDGEVLNPLHTSTEEGQSDQDNKLLKRMRVQIFSGTFTGLFISVCIGATFLAIYYTQLNDIYGNSEELWEGIFSIIACSMIFIMGITMMRMDRAKVKWRLQLSRAFEQKSLKHSNNNDSKIKKSKQLIHLIKSIFACDGSENEDNSTRSSKYLLFFLPAATVLREGLEAVVFIGGVSLGQPASSIPIAALSGILLGLIIGYTIYSSSSRLNLSIFLIVSTIFLMYIGAGLIAKATWYFTMHRFIQSVGGDAAEAGDGPGSFPVDGVIWHLDYGNPENKLTAGGWTIFSGVLGWNNTGTIATVLVYIFYWLLVSFTLIYMKWKEGRCTILNISSEARKRRIERLKNKLFEEVEEEGIVELNSIHHSISHPEVSVKKSSVSQGHVPTLL</sequence>
<evidence type="ECO:0000256" key="3">
    <source>
        <dbReference type="ARBA" id="ARBA00022496"/>
    </source>
</evidence>
<evidence type="ECO:0000256" key="2">
    <source>
        <dbReference type="ARBA" id="ARBA00008333"/>
    </source>
</evidence>
<comment type="subcellular location">
    <subcellularLocation>
        <location evidence="1">Membrane</location>
        <topology evidence="1">Multi-pass membrane protein</topology>
    </subcellularLocation>
</comment>
<gene>
    <name evidence="8" type="ORF">CROQUDRAFT_672360</name>
</gene>
<dbReference type="PANTHER" id="PTHR31632">
    <property type="entry name" value="IRON TRANSPORTER FTH1"/>
    <property type="match status" value="1"/>
</dbReference>
<keyword evidence="3" id="KW-0813">Transport</keyword>